<dbReference type="Proteomes" id="UP000323258">
    <property type="component" value="Unassembled WGS sequence"/>
</dbReference>
<dbReference type="OrthoDB" id="9770306at2"/>
<organism evidence="2 3">
    <name type="scientific">Neoaquamicrobium microcysteis</name>
    <dbReference type="NCBI Taxonomy" id="2682781"/>
    <lineage>
        <taxon>Bacteria</taxon>
        <taxon>Pseudomonadati</taxon>
        <taxon>Pseudomonadota</taxon>
        <taxon>Alphaproteobacteria</taxon>
        <taxon>Hyphomicrobiales</taxon>
        <taxon>Phyllobacteriaceae</taxon>
        <taxon>Neoaquamicrobium</taxon>
    </lineage>
</organism>
<feature type="domain" description="Cysteine-rich" evidence="1">
    <location>
        <begin position="11"/>
        <end position="89"/>
    </location>
</feature>
<dbReference type="PANTHER" id="PTHR30296">
    <property type="entry name" value="UNCHARACTERIZED PROTEIN YKGE"/>
    <property type="match status" value="1"/>
</dbReference>
<accession>A0A5D4GXM2</accession>
<reference evidence="2 3" key="2">
    <citation type="submission" date="2019-09" db="EMBL/GenBank/DDBJ databases">
        <title>Mesorhizobium sp. MaA-C15 isolated from Microcystis aeruginosa.</title>
        <authorList>
            <person name="Jeong S.E."/>
            <person name="Jin H.M."/>
            <person name="Jeon C.O."/>
        </authorList>
    </citation>
    <scope>NUCLEOTIDE SEQUENCE [LARGE SCALE GENOMIC DNA]</scope>
    <source>
        <strain evidence="2 3">MaA-C15</strain>
    </source>
</reference>
<dbReference type="RefSeq" id="WP_148915172.1">
    <property type="nucleotide sequence ID" value="NZ_VSZS01000063.1"/>
</dbReference>
<evidence type="ECO:0000259" key="1">
    <source>
        <dbReference type="Pfam" id="PF02754"/>
    </source>
</evidence>
<evidence type="ECO:0000313" key="2">
    <source>
        <dbReference type="EMBL" id="TYR32015.1"/>
    </source>
</evidence>
<proteinExistence type="predicted"/>
<dbReference type="Pfam" id="PF02754">
    <property type="entry name" value="CCG"/>
    <property type="match status" value="2"/>
</dbReference>
<dbReference type="InterPro" id="IPR004017">
    <property type="entry name" value="Cys_rich_dom"/>
</dbReference>
<keyword evidence="3" id="KW-1185">Reference proteome</keyword>
<protein>
    <submittedName>
        <fullName evidence="2">(Fe-S)-binding protein</fullName>
    </submittedName>
</protein>
<gene>
    <name evidence="2" type="ORF">FY036_13080</name>
</gene>
<dbReference type="EMBL" id="VSZS01000063">
    <property type="protein sequence ID" value="TYR32015.1"/>
    <property type="molecule type" value="Genomic_DNA"/>
</dbReference>
<evidence type="ECO:0000313" key="3">
    <source>
        <dbReference type="Proteomes" id="UP000323258"/>
    </source>
</evidence>
<dbReference type="GO" id="GO:0016491">
    <property type="term" value="F:oxidoreductase activity"/>
    <property type="evidence" value="ECO:0007669"/>
    <property type="project" value="UniProtKB-ARBA"/>
</dbReference>
<reference evidence="2 3" key="1">
    <citation type="submission" date="2019-08" db="EMBL/GenBank/DDBJ databases">
        <authorList>
            <person name="Seo Y.L."/>
        </authorList>
    </citation>
    <scope>NUCLEOTIDE SEQUENCE [LARGE SCALE GENOMIC DNA]</scope>
    <source>
        <strain evidence="2 3">MaA-C15</strain>
    </source>
</reference>
<dbReference type="GO" id="GO:0005829">
    <property type="term" value="C:cytosol"/>
    <property type="evidence" value="ECO:0007669"/>
    <property type="project" value="TreeGrafter"/>
</dbReference>
<name>A0A5D4GXM2_9HYPH</name>
<feature type="domain" description="Cysteine-rich" evidence="1">
    <location>
        <begin position="138"/>
        <end position="215"/>
    </location>
</feature>
<comment type="caution">
    <text evidence="2">The sequence shown here is derived from an EMBL/GenBank/DDBJ whole genome shotgun (WGS) entry which is preliminary data.</text>
</comment>
<sequence length="249" mass="25969">MRQTISNPPRVGLFVTCLVDLFRPAVGLAAIKLLTDAGCVVDVPPAQNCCGRSAAGDATEARATAQETIRAFEDYDHVIAPSPSCADMLRNGYPALFDDDAVWESRAQAFSAKVHELANFLSQVTGVTQVEARMTGSVTLHEGCAASSQDTSRALLASIDGVRLKDMRDARACCGFGGCAPSDTSPAELMRRKTKAIRSAGAGTLVGADLACLMGMAGRLKRDGSAIEVRHLAEVLAGMNDAPPIGSGG</sequence>
<dbReference type="PANTHER" id="PTHR30296:SF0">
    <property type="entry name" value="LACTATE UTILIZATION PROTEIN A"/>
    <property type="match status" value="1"/>
</dbReference>
<dbReference type="AlphaFoldDB" id="A0A5D4GXM2"/>